<reference evidence="17 18" key="1">
    <citation type="submission" date="2013-03" db="EMBL/GenBank/DDBJ databases">
        <title>Assembly of a new bacterial strain Brevibacillus borstelensis AK1.</title>
        <authorList>
            <person name="Rajan I."/>
            <person name="PoliReddy D."/>
            <person name="Sugumar T."/>
            <person name="Rathinam K."/>
            <person name="Alqarawi S."/>
            <person name="Khalil A.B."/>
            <person name="Sivakumar N."/>
        </authorList>
    </citation>
    <scope>NUCLEOTIDE SEQUENCE [LARGE SCALE GENOMIC DNA]</scope>
    <source>
        <strain evidence="17 18">AK1</strain>
    </source>
</reference>
<evidence type="ECO:0000256" key="3">
    <source>
        <dbReference type="ARBA" id="ARBA00012438"/>
    </source>
</evidence>
<sequence length="450" mass="51803">MKNYPLAVQIWLIFASITLGVTLLLALLFPWALRSFFTKEIYAQIEASQDVFLAYATSSVDGWEDKGLLKRELERQNVRAVTHVIFRENGKVIGGKALPESLVKMLNEDIGEQLADVQQYVRPVEDESIYYVIRRETLAGKTIYLVSYVWNSYLNGLVSTLLWRLILIMAAVLLISWLPCLWLARYLTRPLVEMEQRVKRIADRDWSEPFVLERADEIGRLAGSIERMRERLVSQNEKQQSFLQQVSHELKTPVMVIRSYAQSILDGIFPKGDIPGSVRVIDEEAERLEERIRGLLYITKLEYLEQQSSRKLFRLDELVVEVWDRLKWKRTDVDWSCSAEAVTISGDPEQWKVAVENLLDNQMRYAQKKITLALGQKNGNAELRIGNDGPPIPEEKTEHLFNRFSKGEKGEFGLGLAIVKQIVQLHHARIQVENGAGEVFFVISIPLMKR</sequence>
<dbReference type="InterPro" id="IPR036890">
    <property type="entry name" value="HATPase_C_sf"/>
</dbReference>
<dbReference type="STRING" id="1300222.I532_16908"/>
<protein>
    <recommendedName>
        <fullName evidence="3">histidine kinase</fullName>
        <ecNumber evidence="3">2.7.13.3</ecNumber>
    </recommendedName>
</protein>
<keyword evidence="11 14" id="KW-1133">Transmembrane helix</keyword>
<evidence type="ECO:0000259" key="15">
    <source>
        <dbReference type="PROSITE" id="PS50109"/>
    </source>
</evidence>
<dbReference type="Gene3D" id="6.10.340.10">
    <property type="match status" value="1"/>
</dbReference>
<dbReference type="InterPro" id="IPR003661">
    <property type="entry name" value="HisK_dim/P_dom"/>
</dbReference>
<dbReference type="GO" id="GO:0005524">
    <property type="term" value="F:ATP binding"/>
    <property type="evidence" value="ECO:0007669"/>
    <property type="project" value="UniProtKB-KW"/>
</dbReference>
<evidence type="ECO:0000256" key="10">
    <source>
        <dbReference type="ARBA" id="ARBA00022840"/>
    </source>
</evidence>
<keyword evidence="6" id="KW-0808">Transferase</keyword>
<gene>
    <name evidence="17" type="ORF">I532_16908</name>
</gene>
<evidence type="ECO:0000256" key="6">
    <source>
        <dbReference type="ARBA" id="ARBA00022679"/>
    </source>
</evidence>
<keyword evidence="13 14" id="KW-0472">Membrane</keyword>
<name>M8D5T8_9BACL</name>
<evidence type="ECO:0000256" key="9">
    <source>
        <dbReference type="ARBA" id="ARBA00022777"/>
    </source>
</evidence>
<dbReference type="SUPFAM" id="SSF55874">
    <property type="entry name" value="ATPase domain of HSP90 chaperone/DNA topoisomerase II/histidine kinase"/>
    <property type="match status" value="1"/>
</dbReference>
<dbReference type="PROSITE" id="PS50885">
    <property type="entry name" value="HAMP"/>
    <property type="match status" value="1"/>
</dbReference>
<keyword evidence="18" id="KW-1185">Reference proteome</keyword>
<dbReference type="CDD" id="cd06225">
    <property type="entry name" value="HAMP"/>
    <property type="match status" value="1"/>
</dbReference>
<evidence type="ECO:0000256" key="7">
    <source>
        <dbReference type="ARBA" id="ARBA00022692"/>
    </source>
</evidence>
<dbReference type="SUPFAM" id="SSF158472">
    <property type="entry name" value="HAMP domain-like"/>
    <property type="match status" value="1"/>
</dbReference>
<evidence type="ECO:0000256" key="12">
    <source>
        <dbReference type="ARBA" id="ARBA00023012"/>
    </source>
</evidence>
<evidence type="ECO:0000256" key="1">
    <source>
        <dbReference type="ARBA" id="ARBA00000085"/>
    </source>
</evidence>
<organism evidence="17 18">
    <name type="scientific">Brevibacillus borstelensis AK1</name>
    <dbReference type="NCBI Taxonomy" id="1300222"/>
    <lineage>
        <taxon>Bacteria</taxon>
        <taxon>Bacillati</taxon>
        <taxon>Bacillota</taxon>
        <taxon>Bacilli</taxon>
        <taxon>Bacillales</taxon>
        <taxon>Paenibacillaceae</taxon>
        <taxon>Brevibacillus</taxon>
    </lineage>
</organism>
<dbReference type="SMART" id="SM00388">
    <property type="entry name" value="HisKA"/>
    <property type="match status" value="1"/>
</dbReference>
<comment type="caution">
    <text evidence="17">The sequence shown here is derived from an EMBL/GenBank/DDBJ whole genome shotgun (WGS) entry which is preliminary data.</text>
</comment>
<proteinExistence type="predicted"/>
<keyword evidence="10" id="KW-0067">ATP-binding</keyword>
<dbReference type="Pfam" id="PF02518">
    <property type="entry name" value="HATPase_c"/>
    <property type="match status" value="1"/>
</dbReference>
<dbReference type="GO" id="GO:0005886">
    <property type="term" value="C:plasma membrane"/>
    <property type="evidence" value="ECO:0007669"/>
    <property type="project" value="UniProtKB-SubCell"/>
</dbReference>
<dbReference type="InterPro" id="IPR003660">
    <property type="entry name" value="HAMP_dom"/>
</dbReference>
<comment type="subcellular location">
    <subcellularLocation>
        <location evidence="2">Cell membrane</location>
        <topology evidence="2">Multi-pass membrane protein</topology>
    </subcellularLocation>
</comment>
<dbReference type="AlphaFoldDB" id="M8D5T8"/>
<dbReference type="RefSeq" id="WP_003389670.1">
    <property type="nucleotide sequence ID" value="NZ_APBN01000007.1"/>
</dbReference>
<evidence type="ECO:0000256" key="11">
    <source>
        <dbReference type="ARBA" id="ARBA00022989"/>
    </source>
</evidence>
<dbReference type="Pfam" id="PF00512">
    <property type="entry name" value="HisKA"/>
    <property type="match status" value="1"/>
</dbReference>
<feature type="domain" description="HAMP" evidence="16">
    <location>
        <begin position="185"/>
        <end position="237"/>
    </location>
</feature>
<dbReference type="SMART" id="SM00387">
    <property type="entry name" value="HATPase_c"/>
    <property type="match status" value="1"/>
</dbReference>
<dbReference type="InterPro" id="IPR036097">
    <property type="entry name" value="HisK_dim/P_sf"/>
</dbReference>
<dbReference type="PANTHER" id="PTHR45528">
    <property type="entry name" value="SENSOR HISTIDINE KINASE CPXA"/>
    <property type="match status" value="1"/>
</dbReference>
<dbReference type="Gene3D" id="3.30.565.10">
    <property type="entry name" value="Histidine kinase-like ATPase, C-terminal domain"/>
    <property type="match status" value="1"/>
</dbReference>
<feature type="transmembrane region" description="Helical" evidence="14">
    <location>
        <begin position="161"/>
        <end position="184"/>
    </location>
</feature>
<evidence type="ECO:0000256" key="14">
    <source>
        <dbReference type="SAM" id="Phobius"/>
    </source>
</evidence>
<evidence type="ECO:0000256" key="4">
    <source>
        <dbReference type="ARBA" id="ARBA00022475"/>
    </source>
</evidence>
<comment type="catalytic activity">
    <reaction evidence="1">
        <text>ATP + protein L-histidine = ADP + protein N-phospho-L-histidine.</text>
        <dbReference type="EC" id="2.7.13.3"/>
    </reaction>
</comment>
<dbReference type="PANTHER" id="PTHR45528:SF1">
    <property type="entry name" value="SENSOR HISTIDINE KINASE CPXA"/>
    <property type="match status" value="1"/>
</dbReference>
<accession>M8D5T8</accession>
<dbReference type="InterPro" id="IPR003594">
    <property type="entry name" value="HATPase_dom"/>
</dbReference>
<keyword evidence="5" id="KW-0597">Phosphoprotein</keyword>
<dbReference type="InterPro" id="IPR050398">
    <property type="entry name" value="HssS/ArlS-like"/>
</dbReference>
<evidence type="ECO:0000313" key="18">
    <source>
        <dbReference type="Proteomes" id="UP000012081"/>
    </source>
</evidence>
<evidence type="ECO:0000259" key="16">
    <source>
        <dbReference type="PROSITE" id="PS50885"/>
    </source>
</evidence>
<evidence type="ECO:0000256" key="2">
    <source>
        <dbReference type="ARBA" id="ARBA00004651"/>
    </source>
</evidence>
<keyword evidence="9 17" id="KW-0418">Kinase</keyword>
<dbReference type="PATRIC" id="fig|1300222.3.peg.3544"/>
<dbReference type="InterPro" id="IPR005467">
    <property type="entry name" value="His_kinase_dom"/>
</dbReference>
<keyword evidence="12" id="KW-0902">Two-component regulatory system</keyword>
<keyword evidence="4" id="KW-1003">Cell membrane</keyword>
<dbReference type="PROSITE" id="PS50109">
    <property type="entry name" value="HIS_KIN"/>
    <property type="match status" value="1"/>
</dbReference>
<dbReference type="CDD" id="cd00082">
    <property type="entry name" value="HisKA"/>
    <property type="match status" value="1"/>
</dbReference>
<dbReference type="Gene3D" id="1.10.287.130">
    <property type="match status" value="1"/>
</dbReference>
<dbReference type="Pfam" id="PF00672">
    <property type="entry name" value="HAMP"/>
    <property type="match status" value="1"/>
</dbReference>
<dbReference type="EC" id="2.7.13.3" evidence="3"/>
<feature type="transmembrane region" description="Helical" evidence="14">
    <location>
        <begin position="6"/>
        <end position="29"/>
    </location>
</feature>
<evidence type="ECO:0000256" key="8">
    <source>
        <dbReference type="ARBA" id="ARBA00022741"/>
    </source>
</evidence>
<keyword evidence="7 14" id="KW-0812">Transmembrane</keyword>
<dbReference type="Proteomes" id="UP000012081">
    <property type="component" value="Unassembled WGS sequence"/>
</dbReference>
<dbReference type="GO" id="GO:0000155">
    <property type="term" value="F:phosphorelay sensor kinase activity"/>
    <property type="evidence" value="ECO:0007669"/>
    <property type="project" value="InterPro"/>
</dbReference>
<dbReference type="SUPFAM" id="SSF47384">
    <property type="entry name" value="Homodimeric domain of signal transducing histidine kinase"/>
    <property type="match status" value="1"/>
</dbReference>
<dbReference type="SMART" id="SM00304">
    <property type="entry name" value="HAMP"/>
    <property type="match status" value="1"/>
</dbReference>
<evidence type="ECO:0000313" key="17">
    <source>
        <dbReference type="EMBL" id="EMT51624.1"/>
    </source>
</evidence>
<dbReference type="EMBL" id="APBN01000007">
    <property type="protein sequence ID" value="EMT51624.1"/>
    <property type="molecule type" value="Genomic_DNA"/>
</dbReference>
<dbReference type="OrthoDB" id="9780718at2"/>
<evidence type="ECO:0000256" key="5">
    <source>
        <dbReference type="ARBA" id="ARBA00022553"/>
    </source>
</evidence>
<keyword evidence="8" id="KW-0547">Nucleotide-binding</keyword>
<feature type="domain" description="Histidine kinase" evidence="15">
    <location>
        <begin position="245"/>
        <end position="449"/>
    </location>
</feature>
<evidence type="ECO:0000256" key="13">
    <source>
        <dbReference type="ARBA" id="ARBA00023136"/>
    </source>
</evidence>